<sequence>MIKIKEVAFEYAKYNTGEVLHITSAQSGANGYYCIGCNSQMIAYFGKRQPHFKHHPNDVEKSQECTWSDETYRHKIAKEILQRLKEVRVPKVSIAVPKEHGGGSVTIAPASTVRASKVLIERYIYEDEHGQIKIGKEFDDMGGRRHLLVKPDVLFLNEQNKPILIIELCATHKTDEEKRMKLMHLGIDSIELLIPKAANPQEIEKNIISLNNSKWLYSNEQAKTKFNPAAHLANKPGIVIDREPGDIPKGETLQCRLFRIKECIRGIKKFMGSGDYAEGRRAVEDGLSRAKGNAERAGEELADRDRRARATAKGAILQLVDIERAKAKALEPEEECIRREEDKERGLDKEQERDYKSLEERYYEKRDRLIREQSEVRAGESYPDGEMGSRRTELIARVTELREYQSRLERIKRERIKLGTEEAGISRYKGQLRDEERRIELEEKQANDASERAAKQREAFSKECEQQTANITRVEQDIREMEEKQRRARECREKLARIKDRAIDARFNRRG</sequence>
<dbReference type="EMBL" id="JBHUIM010000002">
    <property type="protein sequence ID" value="MFD2247206.1"/>
    <property type="molecule type" value="Genomic_DNA"/>
</dbReference>
<dbReference type="RefSeq" id="WP_250430142.1">
    <property type="nucleotide sequence ID" value="NZ_JALPRR010000003.1"/>
</dbReference>
<accession>A0ABW5CXQ8</accession>
<proteinExistence type="predicted"/>
<feature type="region of interest" description="Disordered" evidence="1">
    <location>
        <begin position="443"/>
        <end position="465"/>
    </location>
</feature>
<comment type="caution">
    <text evidence="2">The sequence shown here is derived from an EMBL/GenBank/DDBJ whole genome shotgun (WGS) entry which is preliminary data.</text>
</comment>
<name>A0ABW5CXQ8_9BACT</name>
<reference evidence="3" key="1">
    <citation type="journal article" date="2019" name="Int. J. Syst. Evol. Microbiol.">
        <title>The Global Catalogue of Microorganisms (GCM) 10K type strain sequencing project: providing services to taxonomists for standard genome sequencing and annotation.</title>
        <authorList>
            <consortium name="The Broad Institute Genomics Platform"/>
            <consortium name="The Broad Institute Genome Sequencing Center for Infectious Disease"/>
            <person name="Wu L."/>
            <person name="Ma J."/>
        </authorList>
    </citation>
    <scope>NUCLEOTIDE SEQUENCE [LARGE SCALE GENOMIC DNA]</scope>
    <source>
        <strain evidence="3">CGMCC 4.1782</strain>
    </source>
</reference>
<protein>
    <recommendedName>
        <fullName evidence="4">Competence protein CoiA-like protein</fullName>
    </recommendedName>
</protein>
<organism evidence="2 3">
    <name type="scientific">Pontibacter ruber</name>
    <dbReference type="NCBI Taxonomy" id="1343895"/>
    <lineage>
        <taxon>Bacteria</taxon>
        <taxon>Pseudomonadati</taxon>
        <taxon>Bacteroidota</taxon>
        <taxon>Cytophagia</taxon>
        <taxon>Cytophagales</taxon>
        <taxon>Hymenobacteraceae</taxon>
        <taxon>Pontibacter</taxon>
    </lineage>
</organism>
<dbReference type="Proteomes" id="UP001597374">
    <property type="component" value="Unassembled WGS sequence"/>
</dbReference>
<gene>
    <name evidence="2" type="ORF">ACFSKP_13140</name>
</gene>
<keyword evidence="3" id="KW-1185">Reference proteome</keyword>
<evidence type="ECO:0008006" key="4">
    <source>
        <dbReference type="Google" id="ProtNLM"/>
    </source>
</evidence>
<evidence type="ECO:0000313" key="2">
    <source>
        <dbReference type="EMBL" id="MFD2247206.1"/>
    </source>
</evidence>
<evidence type="ECO:0000256" key="1">
    <source>
        <dbReference type="SAM" id="MobiDB-lite"/>
    </source>
</evidence>
<evidence type="ECO:0000313" key="3">
    <source>
        <dbReference type="Proteomes" id="UP001597374"/>
    </source>
</evidence>